<dbReference type="InterPro" id="IPR002563">
    <property type="entry name" value="Flavin_Rdtase-like_dom"/>
</dbReference>
<dbReference type="PATRIC" id="fig|1160705.3.peg.5657"/>
<gene>
    <name evidence="3" type="ORF">STVIR_5721</name>
</gene>
<dbReference type="EMBL" id="AMLP01000173">
    <property type="protein sequence ID" value="ELS53324.1"/>
    <property type="molecule type" value="Genomic_DNA"/>
</dbReference>
<feature type="domain" description="Flavin reductase like" evidence="2">
    <location>
        <begin position="20"/>
        <end position="166"/>
    </location>
</feature>
<dbReference type="Pfam" id="PF01613">
    <property type="entry name" value="Flavin_Reduct"/>
    <property type="match status" value="1"/>
</dbReference>
<organism evidence="3 4">
    <name type="scientific">Streptomyces viridochromogenes Tue57</name>
    <dbReference type="NCBI Taxonomy" id="1160705"/>
    <lineage>
        <taxon>Bacteria</taxon>
        <taxon>Bacillati</taxon>
        <taxon>Actinomycetota</taxon>
        <taxon>Actinomycetes</taxon>
        <taxon>Kitasatosporales</taxon>
        <taxon>Streptomycetaceae</taxon>
        <taxon>Streptomyces</taxon>
    </lineage>
</organism>
<reference evidence="3 4" key="1">
    <citation type="journal article" date="2013" name="Genome Announc.">
        <title>Draft Genome Sequence of Streptomyces viridochromogenes Strain Tu57, Producer of Avilamycin.</title>
        <authorList>
            <person name="Gruning B.A."/>
            <person name="Erxleben A."/>
            <person name="Hahnlein A."/>
            <person name="Gunther S."/>
        </authorList>
    </citation>
    <scope>NUCLEOTIDE SEQUENCE [LARGE SCALE GENOMIC DNA]</scope>
    <source>
        <strain evidence="3 4">Tue57</strain>
    </source>
</reference>
<dbReference type="AlphaFoldDB" id="L8PB15"/>
<dbReference type="InterPro" id="IPR012349">
    <property type="entry name" value="Split_barrel_FMN-bd"/>
</dbReference>
<evidence type="ECO:0000256" key="1">
    <source>
        <dbReference type="ARBA" id="ARBA00023002"/>
    </source>
</evidence>
<sequence length="170" mass="18089">MTSLSSSARPGTPMAFRSLMAGFPTGVTVITALDEHDQPWGMTCSALCSVTVEPPTLVVGMRAESPTLAAALHRGRFTVNLLNAEGRGSAELFASGDPDRFDAVDWSLPEGAGGPHLTRAAHAAADCHVVHSVRIGGQRMVFGEVFRITELAEPRPLLYGLRTYGSWPVD</sequence>
<dbReference type="InterPro" id="IPR050268">
    <property type="entry name" value="NADH-dep_flavin_reductase"/>
</dbReference>
<evidence type="ECO:0000313" key="4">
    <source>
        <dbReference type="Proteomes" id="UP000011205"/>
    </source>
</evidence>
<keyword evidence="1" id="KW-0560">Oxidoreductase</keyword>
<dbReference type="GO" id="GO:0042602">
    <property type="term" value="F:riboflavin reductase (NADPH) activity"/>
    <property type="evidence" value="ECO:0007669"/>
    <property type="project" value="TreeGrafter"/>
</dbReference>
<dbReference type="Gene3D" id="2.30.110.10">
    <property type="entry name" value="Electron Transport, Fmn-binding Protein, Chain A"/>
    <property type="match status" value="1"/>
</dbReference>
<evidence type="ECO:0000259" key="2">
    <source>
        <dbReference type="SMART" id="SM00903"/>
    </source>
</evidence>
<dbReference type="PANTHER" id="PTHR30466">
    <property type="entry name" value="FLAVIN REDUCTASE"/>
    <property type="match status" value="1"/>
</dbReference>
<comment type="caution">
    <text evidence="3">The sequence shown here is derived from an EMBL/GenBank/DDBJ whole genome shotgun (WGS) entry which is preliminary data.</text>
</comment>
<dbReference type="RefSeq" id="WP_004001188.1">
    <property type="nucleotide sequence ID" value="NZ_AMLP01000173.1"/>
</dbReference>
<proteinExistence type="predicted"/>
<accession>L8PB15</accession>
<dbReference type="GO" id="GO:0010181">
    <property type="term" value="F:FMN binding"/>
    <property type="evidence" value="ECO:0007669"/>
    <property type="project" value="InterPro"/>
</dbReference>
<dbReference type="SUPFAM" id="SSF50475">
    <property type="entry name" value="FMN-binding split barrel"/>
    <property type="match status" value="1"/>
</dbReference>
<evidence type="ECO:0000313" key="3">
    <source>
        <dbReference type="EMBL" id="ELS53324.1"/>
    </source>
</evidence>
<name>L8PB15_STRVR</name>
<dbReference type="SMART" id="SM00903">
    <property type="entry name" value="Flavin_Reduct"/>
    <property type="match status" value="1"/>
</dbReference>
<protein>
    <submittedName>
        <fullName evidence="3">Putative KtzS</fullName>
    </submittedName>
</protein>
<dbReference type="PANTHER" id="PTHR30466:SF1">
    <property type="entry name" value="FMN REDUCTASE (NADH) RUTF"/>
    <property type="match status" value="1"/>
</dbReference>
<dbReference type="Proteomes" id="UP000011205">
    <property type="component" value="Unassembled WGS sequence"/>
</dbReference>